<dbReference type="Gene3D" id="1.20.140.30">
    <property type="entry name" value="MOB kinase activator"/>
    <property type="match status" value="1"/>
</dbReference>
<organism evidence="2 3">
    <name type="scientific">Rhinolophus ferrumequinum</name>
    <name type="common">Greater horseshoe bat</name>
    <dbReference type="NCBI Taxonomy" id="59479"/>
    <lineage>
        <taxon>Eukaryota</taxon>
        <taxon>Metazoa</taxon>
        <taxon>Chordata</taxon>
        <taxon>Craniata</taxon>
        <taxon>Vertebrata</taxon>
        <taxon>Euteleostomi</taxon>
        <taxon>Mammalia</taxon>
        <taxon>Eutheria</taxon>
        <taxon>Laurasiatheria</taxon>
        <taxon>Chiroptera</taxon>
        <taxon>Yinpterochiroptera</taxon>
        <taxon>Rhinolophoidea</taxon>
        <taxon>Rhinolophidae</taxon>
        <taxon>Rhinolophinae</taxon>
        <taxon>Rhinolophus</taxon>
    </lineage>
</organism>
<dbReference type="SMART" id="SM01388">
    <property type="entry name" value="Mob1_phocein"/>
    <property type="match status" value="1"/>
</dbReference>
<protein>
    <recommendedName>
        <fullName evidence="4">MOB kinase activator 2</fullName>
    </recommendedName>
</protein>
<dbReference type="InterPro" id="IPR036703">
    <property type="entry name" value="MOB_kinase_act_sf"/>
</dbReference>
<dbReference type="InterPro" id="IPR005301">
    <property type="entry name" value="MOB_kinase_act_fam"/>
</dbReference>
<evidence type="ECO:0000256" key="1">
    <source>
        <dbReference type="PIRSR" id="PIRSR605301-1"/>
    </source>
</evidence>
<reference evidence="2" key="5">
    <citation type="submission" date="2025-09" db="UniProtKB">
        <authorList>
            <consortium name="Ensembl"/>
        </authorList>
    </citation>
    <scope>IDENTIFICATION</scope>
</reference>
<feature type="binding site" evidence="1">
    <location>
        <position position="77"/>
    </location>
    <ligand>
        <name>Zn(2+)</name>
        <dbReference type="ChEBI" id="CHEBI:29105"/>
    </ligand>
</feature>
<evidence type="ECO:0000313" key="3">
    <source>
        <dbReference type="Proteomes" id="UP000472240"/>
    </source>
</evidence>
<reference evidence="3" key="3">
    <citation type="submission" date="2018-12" db="EMBL/GenBank/DDBJ databases">
        <title>G10K-VGP greater horseshoe bat female genome, primary haplotype.</title>
        <authorList>
            <person name="Teeling E."/>
            <person name="Myers G."/>
            <person name="Vernes S."/>
            <person name="Pippel M."/>
            <person name="Winkler S."/>
            <person name="Fedrigo O."/>
            <person name="Rhie A."/>
            <person name="Koren S."/>
            <person name="Phillippy A."/>
            <person name="Lewin H."/>
            <person name="Damas J."/>
            <person name="Howe K."/>
            <person name="Mountcastle J."/>
            <person name="Jarvis E.D."/>
        </authorList>
    </citation>
    <scope>NUCLEOTIDE SEQUENCE [LARGE SCALE GENOMIC DNA]</scope>
</reference>
<accession>A0A671F3T7</accession>
<dbReference type="SUPFAM" id="SSF101152">
    <property type="entry name" value="Mob1/phocein"/>
    <property type="match status" value="1"/>
</dbReference>
<dbReference type="AlphaFoldDB" id="A0A671F3T7"/>
<sequence length="158" mass="18695">MAECDTQCYWYEELGKKIKCTVCAPPSLPVYLLSLELHAEAVDQHRRRRIMKYSREFPSSFKSLVKICKYLLHMLAHIYSSQFRETLALKLHRHLNILYIHFILFAREFNLLGPQEIPIMYNLKEVLSSVTSNTKNLGQGKKSEGKQRYIEKWLKIIF</sequence>
<dbReference type="GeneTree" id="ENSGT01090000263363"/>
<keyword evidence="1" id="KW-0862">Zinc</keyword>
<evidence type="ECO:0008006" key="4">
    <source>
        <dbReference type="Google" id="ProtNLM"/>
    </source>
</evidence>
<dbReference type="PANTHER" id="PTHR22599">
    <property type="entry name" value="MPS ONE BINDER KINASE ACTIVATOR-LIKE MOB"/>
    <property type="match status" value="1"/>
</dbReference>
<keyword evidence="3" id="KW-1185">Reference proteome</keyword>
<keyword evidence="1" id="KW-0479">Metal-binding</keyword>
<dbReference type="Pfam" id="PF03637">
    <property type="entry name" value="Mob1_phocein"/>
    <property type="match status" value="1"/>
</dbReference>
<reference evidence="2 3" key="1">
    <citation type="journal article" date="2015" name="Annu Rev Anim Biosci">
        <title>The Genome 10K Project: a way forward.</title>
        <authorList>
            <person name="Koepfli K.P."/>
            <person name="Paten B."/>
            <person name="O'Brien S.J."/>
            <person name="Koepfli K.P."/>
            <person name="Paten B."/>
            <person name="Antunes A."/>
            <person name="Belov K."/>
            <person name="Bustamante C."/>
            <person name="Castoe T.A."/>
            <person name="Clawson H."/>
            <person name="Crawford A.J."/>
            <person name="Diekhans M."/>
            <person name="Distel D."/>
            <person name="Durbin R."/>
            <person name="Earl D."/>
            <person name="Fujita M.K."/>
            <person name="Gamble T."/>
            <person name="Georges A."/>
            <person name="Gemmell N."/>
            <person name="Gilbert M.T."/>
            <person name="Graves J.M."/>
            <person name="Green R.E."/>
            <person name="Hickey G."/>
            <person name="Jarvis E.D."/>
            <person name="Johnson W."/>
            <person name="Komissarov A."/>
            <person name="Korf I."/>
            <person name="Kuhn R."/>
            <person name="Larkin D.M."/>
            <person name="Lewin H."/>
            <person name="Lopez J.V."/>
            <person name="Ma J."/>
            <person name="Marques-Bonet T."/>
            <person name="Miller W."/>
            <person name="Murphy R."/>
            <person name="Pevzner P."/>
            <person name="Shapiro B."/>
            <person name="Steiner C."/>
            <person name="Tamazian G."/>
            <person name="Venkatesh B."/>
            <person name="Wang J."/>
            <person name="Wayne R."/>
            <person name="Wiley E."/>
            <person name="Yang H."/>
            <person name="Zhang G."/>
            <person name="Haussler D."/>
            <person name="Ryder O."/>
            <person name="O'Brien S.J."/>
        </authorList>
    </citation>
    <scope>NUCLEOTIDE SEQUENCE</scope>
</reference>
<dbReference type="InParanoid" id="A0A671F3T7"/>
<dbReference type="Proteomes" id="UP000472240">
    <property type="component" value="Chromosome 14"/>
</dbReference>
<reference evidence="2 3" key="2">
    <citation type="journal article" date="2018" name="Annu Rev Anim Biosci">
        <title>Bat Biology, Genomes, and the Bat1K Project: To Generate Chromosome-Level Genomes for All Living Bat Species.</title>
        <authorList>
            <person name="Teeling E.C."/>
            <person name="Vernes S.C."/>
            <person name="Davalos L.M."/>
            <person name="Ray D.A."/>
            <person name="Gilbert M.T.P."/>
            <person name="Myers E."/>
        </authorList>
    </citation>
    <scope>NUCLEOTIDE SEQUENCE</scope>
</reference>
<evidence type="ECO:0000313" key="2">
    <source>
        <dbReference type="Ensembl" id="ENSRFEP00010020219.1"/>
    </source>
</evidence>
<dbReference type="Ensembl" id="ENSRFET00010022027.1">
    <property type="protein sequence ID" value="ENSRFEP00010020219.1"/>
    <property type="gene ID" value="ENSRFEG00010013608.1"/>
</dbReference>
<reference evidence="2" key="4">
    <citation type="submission" date="2025-08" db="UniProtKB">
        <authorList>
            <consortium name="Ensembl"/>
        </authorList>
    </citation>
    <scope>IDENTIFICATION</scope>
</reference>
<name>A0A671F3T7_RHIFE</name>
<dbReference type="OMA" id="RRIMKYS"/>
<proteinExistence type="predicted"/>